<keyword evidence="11" id="KW-0115">cAMP biosynthesis</keyword>
<keyword evidence="13 14" id="KW-0456">Lyase</keyword>
<keyword evidence="10 16" id="KW-1133">Transmembrane helix</keyword>
<evidence type="ECO:0000256" key="9">
    <source>
        <dbReference type="ARBA" id="ARBA00022842"/>
    </source>
</evidence>
<keyword evidence="5 16" id="KW-0812">Transmembrane</keyword>
<accession>A0AAE1AT55</accession>
<dbReference type="InterPro" id="IPR029787">
    <property type="entry name" value="Nucleotide_cyclase"/>
</dbReference>
<evidence type="ECO:0000256" key="10">
    <source>
        <dbReference type="ARBA" id="ARBA00022989"/>
    </source>
</evidence>
<feature type="compositionally biased region" description="Basic and acidic residues" evidence="15">
    <location>
        <begin position="572"/>
        <end position="582"/>
    </location>
</feature>
<evidence type="ECO:0000256" key="6">
    <source>
        <dbReference type="ARBA" id="ARBA00022723"/>
    </source>
</evidence>
<dbReference type="SMART" id="SM00044">
    <property type="entry name" value="CYCc"/>
    <property type="match status" value="2"/>
</dbReference>
<evidence type="ECO:0000256" key="11">
    <source>
        <dbReference type="ARBA" id="ARBA00022998"/>
    </source>
</evidence>
<dbReference type="CDD" id="cd07302">
    <property type="entry name" value="CHD"/>
    <property type="match status" value="2"/>
</dbReference>
<keyword evidence="7" id="KW-0547">Nucleotide-binding</keyword>
<evidence type="ECO:0000256" key="16">
    <source>
        <dbReference type="SAM" id="Phobius"/>
    </source>
</evidence>
<dbReference type="Gene3D" id="3.30.70.1230">
    <property type="entry name" value="Nucleotide cyclase"/>
    <property type="match status" value="2"/>
</dbReference>
<keyword evidence="9" id="KW-0460">Magnesium</keyword>
<proteinExistence type="inferred from homology"/>
<protein>
    <recommendedName>
        <fullName evidence="4">adenylate cyclase</fullName>
        <ecNumber evidence="4">4.6.1.1</ecNumber>
    </recommendedName>
</protein>
<dbReference type="EMBL" id="JAWDGP010001217">
    <property type="protein sequence ID" value="KAK3793565.1"/>
    <property type="molecule type" value="Genomic_DNA"/>
</dbReference>
<evidence type="ECO:0000256" key="7">
    <source>
        <dbReference type="ARBA" id="ARBA00022741"/>
    </source>
</evidence>
<feature type="transmembrane region" description="Helical" evidence="16">
    <location>
        <begin position="743"/>
        <end position="762"/>
    </location>
</feature>
<dbReference type="Pfam" id="PF16214">
    <property type="entry name" value="AC_N"/>
    <property type="match status" value="1"/>
</dbReference>
<evidence type="ECO:0000256" key="15">
    <source>
        <dbReference type="SAM" id="MobiDB-lite"/>
    </source>
</evidence>
<dbReference type="GO" id="GO:0007189">
    <property type="term" value="P:adenylate cyclase-activating G protein-coupled receptor signaling pathway"/>
    <property type="evidence" value="ECO:0007669"/>
    <property type="project" value="TreeGrafter"/>
</dbReference>
<evidence type="ECO:0000256" key="8">
    <source>
        <dbReference type="ARBA" id="ARBA00022840"/>
    </source>
</evidence>
<dbReference type="InterPro" id="IPR032628">
    <property type="entry name" value="AC_N"/>
</dbReference>
<dbReference type="EC" id="4.6.1.1" evidence="4"/>
<dbReference type="InterPro" id="IPR001054">
    <property type="entry name" value="A/G_cyclase"/>
</dbReference>
<dbReference type="Proteomes" id="UP001283361">
    <property type="component" value="Unassembled WGS sequence"/>
</dbReference>
<feature type="compositionally biased region" description="Polar residues" evidence="15">
    <location>
        <begin position="39"/>
        <end position="57"/>
    </location>
</feature>
<gene>
    <name evidence="18" type="ORF">RRG08_023881</name>
</gene>
<evidence type="ECO:0000256" key="14">
    <source>
        <dbReference type="RuleBase" id="RU000405"/>
    </source>
</evidence>
<keyword evidence="6" id="KW-0479">Metal-binding</keyword>
<evidence type="ECO:0000256" key="3">
    <source>
        <dbReference type="ARBA" id="ARBA00004141"/>
    </source>
</evidence>
<dbReference type="PROSITE" id="PS00452">
    <property type="entry name" value="GUANYLATE_CYCLASE_1"/>
    <property type="match status" value="1"/>
</dbReference>
<dbReference type="GO" id="GO:0035556">
    <property type="term" value="P:intracellular signal transduction"/>
    <property type="evidence" value="ECO:0007669"/>
    <property type="project" value="InterPro"/>
</dbReference>
<feature type="region of interest" description="Disordered" evidence="15">
    <location>
        <begin position="39"/>
        <end position="65"/>
    </location>
</feature>
<dbReference type="GO" id="GO:0004016">
    <property type="term" value="F:adenylate cyclase activity"/>
    <property type="evidence" value="ECO:0007669"/>
    <property type="project" value="UniProtKB-EC"/>
</dbReference>
<feature type="transmembrane region" description="Helical" evidence="16">
    <location>
        <begin position="701"/>
        <end position="723"/>
    </location>
</feature>
<feature type="transmembrane region" description="Helical" evidence="16">
    <location>
        <begin position="816"/>
        <end position="835"/>
    </location>
</feature>
<dbReference type="GO" id="GO:0005886">
    <property type="term" value="C:plasma membrane"/>
    <property type="evidence" value="ECO:0007669"/>
    <property type="project" value="TreeGrafter"/>
</dbReference>
<organism evidence="18 19">
    <name type="scientific">Elysia crispata</name>
    <name type="common">lettuce slug</name>
    <dbReference type="NCBI Taxonomy" id="231223"/>
    <lineage>
        <taxon>Eukaryota</taxon>
        <taxon>Metazoa</taxon>
        <taxon>Spiralia</taxon>
        <taxon>Lophotrochozoa</taxon>
        <taxon>Mollusca</taxon>
        <taxon>Gastropoda</taxon>
        <taxon>Heterobranchia</taxon>
        <taxon>Euthyneura</taxon>
        <taxon>Panpulmonata</taxon>
        <taxon>Sacoglossa</taxon>
        <taxon>Placobranchoidea</taxon>
        <taxon>Plakobranchidae</taxon>
        <taxon>Elysia</taxon>
    </lineage>
</organism>
<feature type="transmembrane region" description="Helical" evidence="16">
    <location>
        <begin position="139"/>
        <end position="162"/>
    </location>
</feature>
<evidence type="ECO:0000313" key="18">
    <source>
        <dbReference type="EMBL" id="KAK3793565.1"/>
    </source>
</evidence>
<feature type="transmembrane region" description="Helical" evidence="16">
    <location>
        <begin position="285"/>
        <end position="305"/>
    </location>
</feature>
<dbReference type="GO" id="GO:0046872">
    <property type="term" value="F:metal ion binding"/>
    <property type="evidence" value="ECO:0007669"/>
    <property type="project" value="UniProtKB-KW"/>
</dbReference>
<evidence type="ECO:0000259" key="17">
    <source>
        <dbReference type="PROSITE" id="PS50125"/>
    </source>
</evidence>
<evidence type="ECO:0000256" key="4">
    <source>
        <dbReference type="ARBA" id="ARBA00012201"/>
    </source>
</evidence>
<evidence type="ECO:0000256" key="12">
    <source>
        <dbReference type="ARBA" id="ARBA00023136"/>
    </source>
</evidence>
<dbReference type="Pfam" id="PF00211">
    <property type="entry name" value="Guanylate_cyc"/>
    <property type="match status" value="2"/>
</dbReference>
<keyword evidence="12 16" id="KW-0472">Membrane</keyword>
<evidence type="ECO:0000313" key="19">
    <source>
        <dbReference type="Proteomes" id="UP001283361"/>
    </source>
</evidence>
<dbReference type="InterPro" id="IPR018297">
    <property type="entry name" value="A/G_cyclase_CS"/>
</dbReference>
<dbReference type="FunFam" id="3.30.70.1230:FF:000006">
    <property type="entry name" value="Adenylate cyclase"/>
    <property type="match status" value="1"/>
</dbReference>
<dbReference type="SUPFAM" id="SSF55073">
    <property type="entry name" value="Nucleotide cyclase"/>
    <property type="match status" value="2"/>
</dbReference>
<dbReference type="FunFam" id="3.30.70.1230:FF:000014">
    <property type="entry name" value="adenylate cyclase type 9"/>
    <property type="match status" value="1"/>
</dbReference>
<feature type="transmembrane region" description="Helical" evidence="16">
    <location>
        <begin position="671"/>
        <end position="689"/>
    </location>
</feature>
<feature type="domain" description="Guanylate cyclase" evidence="17">
    <location>
        <begin position="375"/>
        <end position="502"/>
    </location>
</feature>
<comment type="cofactor">
    <cofactor evidence="2">
        <name>Mg(2+)</name>
        <dbReference type="ChEBI" id="CHEBI:18420"/>
    </cofactor>
</comment>
<sequence>MTNVTPIDDNCLDTHDINELNSNGRNAQGQANVTSGKAFSNGQAASMNGRSASNASINPAAGTEAKSVGGNFRVIERSSLDADRIGNSGSLTNSRATLLNQRANRCVADPQRKSSRALTIRLDPSDEKLYRAYFRRQRVGVLPALVALATSNAIVQVTFDLIGESPESNVDRLVVIPTSALIVWICLFIALASWKERTIVFLEVTSWATLTFQILFDLGTSDPGHVPSERLGLVLCVIYLSQMALPLSTWTSLPMVTLLVLLHSLVAGLAWAKEDSNITSLAPQMLGNVLLCLASITIGISRCMFLDMLNRRSLLETKSALEAKGKIELAYKNKERLLLSVLPKHVADEMLQDVGNLAPDGQFRKIYMSRYENVSILFADIVGFTAISSSVSAAALVRILNELFASFDVLAEKFHQTRIKILGDCYYCICGALEPRSDHAVLTIHMGLSMVDAISSVRQKTGKDVNMRVGVHTGACLGGVLGQRQWQFDVLGKEVTLANKMESGGLPARVHISETTYKFLDEEFDLEDGHGSDREDELKLRNITTYLVKGVLKPYPEGTLDVPKILESGETVSKRHSADKTRTSLQENGSGRTGSGQLDIVQEGQDDGSSDSSQRAQTGQETPCDPFIESLRQELAEMHRLKAVKKLMTPVLWQFKDDHLEQTYSRRQENYSALPLLGTSFALLLLLLTKLCLFPISMLSIGLYLTGVLLILSMALVTLAETLPNNYPTSVVRFAQSVRESSVLSLLWAGTAWTIVFICDVAPMHVCKSSHLNTSSTDDLDPDSEGCDYVVYSAHGAVVLMLAVTSNVNQGHLLKAATLLLLLGLQALIALVFLGDFYDYYDTRLYGSGNHATSIKYRLLAELASVVLALIVYSVNAERISRTLFYWKERRKLQKKEAVNMQERNTALVYNLLPAHVAREFSTTRREDSELYSQAYDEVGVMFAACPNFNSFYNESAVNNNGLECLRFLNEIISDYDELLNLAKFSSIVKIKTVGSTYMAASGMVMARTPQVNANRLTTKWAHLQELVNFGLALQDVIKKINEQSFNNFILRIGINHGPIIAGVIGVRKPHYDIWGNTVNVASRMESTGQAGRIQVVEECKQVLTRLGFRFEKRGLINVKGKGELMTYFLDRSETEAGAEDAIPNQVPAS</sequence>
<comment type="caution">
    <text evidence="18">The sequence shown here is derived from an EMBL/GenBank/DDBJ whole genome shotgun (WGS) entry which is preliminary data.</text>
</comment>
<dbReference type="PROSITE" id="PS50125">
    <property type="entry name" value="GUANYLATE_CYCLASE_2"/>
    <property type="match status" value="2"/>
</dbReference>
<feature type="transmembrane region" description="Helical" evidence="16">
    <location>
        <begin position="174"/>
        <end position="192"/>
    </location>
</feature>
<evidence type="ECO:0000256" key="2">
    <source>
        <dbReference type="ARBA" id="ARBA00001946"/>
    </source>
</evidence>
<reference evidence="18" key="1">
    <citation type="journal article" date="2023" name="G3 (Bethesda)">
        <title>A reference genome for the long-term kleptoplast-retaining sea slug Elysia crispata morphotype clarki.</title>
        <authorList>
            <person name="Eastman K.E."/>
            <person name="Pendleton A.L."/>
            <person name="Shaikh M.A."/>
            <person name="Suttiyut T."/>
            <person name="Ogas R."/>
            <person name="Tomko P."/>
            <person name="Gavelis G."/>
            <person name="Widhalm J.R."/>
            <person name="Wisecaver J.H."/>
        </authorList>
    </citation>
    <scope>NUCLEOTIDE SEQUENCE</scope>
    <source>
        <strain evidence="18">ECLA1</strain>
    </source>
</reference>
<dbReference type="GO" id="GO:0006171">
    <property type="term" value="P:cAMP biosynthetic process"/>
    <property type="evidence" value="ECO:0007669"/>
    <property type="project" value="UniProtKB-KW"/>
</dbReference>
<feature type="transmembrane region" description="Helical" evidence="16">
    <location>
        <begin position="855"/>
        <end position="875"/>
    </location>
</feature>
<evidence type="ECO:0000256" key="5">
    <source>
        <dbReference type="ARBA" id="ARBA00022692"/>
    </source>
</evidence>
<dbReference type="AlphaFoldDB" id="A0AAE1AT55"/>
<keyword evidence="8" id="KW-0067">ATP-binding</keyword>
<keyword evidence="19" id="KW-1185">Reference proteome</keyword>
<comment type="similarity">
    <text evidence="14">Belongs to the adenylyl cyclase class-4/guanylyl cyclase family.</text>
</comment>
<evidence type="ECO:0000256" key="1">
    <source>
        <dbReference type="ARBA" id="ARBA00001593"/>
    </source>
</evidence>
<dbReference type="PANTHER" id="PTHR45627">
    <property type="entry name" value="ADENYLATE CYCLASE TYPE 1"/>
    <property type="match status" value="1"/>
</dbReference>
<dbReference type="PANTHER" id="PTHR45627:SF30">
    <property type="entry name" value="ADENYLATE CYCLASE TYPE 3"/>
    <property type="match status" value="1"/>
</dbReference>
<feature type="transmembrane region" description="Helical" evidence="16">
    <location>
        <begin position="199"/>
        <end position="219"/>
    </location>
</feature>
<evidence type="ECO:0000256" key="13">
    <source>
        <dbReference type="ARBA" id="ARBA00023239"/>
    </source>
</evidence>
<dbReference type="GO" id="GO:0005524">
    <property type="term" value="F:ATP binding"/>
    <property type="evidence" value="ECO:0007669"/>
    <property type="project" value="UniProtKB-KW"/>
</dbReference>
<comment type="catalytic activity">
    <reaction evidence="1">
        <text>ATP = 3',5'-cyclic AMP + diphosphate</text>
        <dbReference type="Rhea" id="RHEA:15389"/>
        <dbReference type="ChEBI" id="CHEBI:30616"/>
        <dbReference type="ChEBI" id="CHEBI:33019"/>
        <dbReference type="ChEBI" id="CHEBI:58165"/>
        <dbReference type="EC" id="4.6.1.1"/>
    </reaction>
</comment>
<feature type="transmembrane region" description="Helical" evidence="16">
    <location>
        <begin position="255"/>
        <end position="273"/>
    </location>
</feature>
<name>A0AAE1AT55_9GAST</name>
<feature type="region of interest" description="Disordered" evidence="15">
    <location>
        <begin position="571"/>
        <end position="624"/>
    </location>
</feature>
<feature type="transmembrane region" description="Helical" evidence="16">
    <location>
        <begin position="374"/>
        <end position="397"/>
    </location>
</feature>
<comment type="subcellular location">
    <subcellularLocation>
        <location evidence="3">Membrane</location>
        <topology evidence="3">Multi-pass membrane protein</topology>
    </subcellularLocation>
</comment>
<feature type="domain" description="Guanylate cyclase" evidence="17">
    <location>
        <begin position="940"/>
        <end position="1086"/>
    </location>
</feature>